<comment type="caution">
    <text evidence="1">The sequence shown here is derived from an EMBL/GenBank/DDBJ whole genome shotgun (WGS) entry which is preliminary data.</text>
</comment>
<reference evidence="1 2" key="1">
    <citation type="journal article" date="2019" name="Sci. Rep.">
        <title>Orb-weaving spider Araneus ventricosus genome elucidates the spidroin gene catalogue.</title>
        <authorList>
            <person name="Kono N."/>
            <person name="Nakamura H."/>
            <person name="Ohtoshi R."/>
            <person name="Moran D.A.P."/>
            <person name="Shinohara A."/>
            <person name="Yoshida Y."/>
            <person name="Fujiwara M."/>
            <person name="Mori M."/>
            <person name="Tomita M."/>
            <person name="Arakawa K."/>
        </authorList>
    </citation>
    <scope>NUCLEOTIDE SEQUENCE [LARGE SCALE GENOMIC DNA]</scope>
</reference>
<dbReference type="Proteomes" id="UP000499080">
    <property type="component" value="Unassembled WGS sequence"/>
</dbReference>
<sequence>MTIFALPLNGHPGGGGESLFGTSAIRFLQKSLVHSPFDFSQGRDECRTLCSWSYLPLWERQGRGDSNSSLLSVEFRVTDDGLLCTAARTS</sequence>
<dbReference type="AlphaFoldDB" id="A0A4Y2FDJ6"/>
<keyword evidence="2" id="KW-1185">Reference proteome</keyword>
<evidence type="ECO:0000313" key="2">
    <source>
        <dbReference type="Proteomes" id="UP000499080"/>
    </source>
</evidence>
<gene>
    <name evidence="1" type="ORF">AVEN_70196_1</name>
</gene>
<name>A0A4Y2FDJ6_ARAVE</name>
<organism evidence="1 2">
    <name type="scientific">Araneus ventricosus</name>
    <name type="common">Orbweaver spider</name>
    <name type="synonym">Epeira ventricosa</name>
    <dbReference type="NCBI Taxonomy" id="182803"/>
    <lineage>
        <taxon>Eukaryota</taxon>
        <taxon>Metazoa</taxon>
        <taxon>Ecdysozoa</taxon>
        <taxon>Arthropoda</taxon>
        <taxon>Chelicerata</taxon>
        <taxon>Arachnida</taxon>
        <taxon>Araneae</taxon>
        <taxon>Araneomorphae</taxon>
        <taxon>Entelegynae</taxon>
        <taxon>Araneoidea</taxon>
        <taxon>Araneidae</taxon>
        <taxon>Araneus</taxon>
    </lineage>
</organism>
<evidence type="ECO:0000313" key="1">
    <source>
        <dbReference type="EMBL" id="GBM39017.1"/>
    </source>
</evidence>
<dbReference type="EMBL" id="BGPR01000882">
    <property type="protein sequence ID" value="GBM39017.1"/>
    <property type="molecule type" value="Genomic_DNA"/>
</dbReference>
<accession>A0A4Y2FDJ6</accession>
<proteinExistence type="predicted"/>
<protein>
    <submittedName>
        <fullName evidence="1">Uncharacterized protein</fullName>
    </submittedName>
</protein>